<keyword evidence="4" id="KW-1185">Reference proteome</keyword>
<reference evidence="3" key="1">
    <citation type="submission" date="2021-04" db="EMBL/GenBank/DDBJ databases">
        <authorList>
            <person name="Chebbi M.A.C M."/>
        </authorList>
    </citation>
    <scope>NUCLEOTIDE SEQUENCE</scope>
</reference>
<sequence>MAETPPKRYKLYLETTKKRRSKRTTSFPRAVDEYRQKHNTSGPLNIFDVTNSMKSSIVDGKHSISTNVAGVENVSGVEPENRSNSSSNCEETNLHRHNQDTSIDTQTITTEIKNNTFQPKEHTDFLKQSSNGYDRIMFKESETSINDVITMITGFTLRFGLCNNGRTQLMEMFKLCAGSQYNDVSISDHQYNKIFEIPEETIIAHYYCAKCTKIIYISPKKSMKDTEVICDQCVEIIRLNSLNENYFLSINVEYQLKELLKSKNIYSAISESFNNEYSNNSKITDITDSELFVKFANNNEKTIYLNVSTNGTPIFRESKRSMWPLQILVNNLPPRLRFNNVIIAGFMIVTHEPTPELMNLFMESFVKQIENLNSKGFNLADNNTESNQEKINVAVSNFSADSVTQALCQNRVKHSEYFACSYCYIMGETSDGAKHFPFTATIEELRTHDSHIKDVAKCNKKKPKVECRGVEGPSELLSLPNFDMVWSFPFDSMNTWDLGVTKFLWELILKGLNKEETLRLDELVNTIKPPCTVGIFPKAFTDFNNFEAKDFNALLLFYSIPIGFDIFSDDIMYLLALLSKGLFTLSQHEISEDELNECEEMLIIFVDSFQKIFGESKMKLNVHLLLHAVDSVRKSGPLWANYTYLHEGSIHFLKMLVNDAEGVDLQIIEKSINAIKFKSVFHDNNRITNEKVSIYCKNLFSDCKEPLIGTIHNGVLYNESDSVKLNHTSDKKYYDKCVYNKNIYSTMFYDKTNKWDDSYIQLKSGKFARILEIFSSENENLITIEIIDVQQLNINGIVMTHVWKVEAKEIKVVITSLENVLRKVIYIKGENFDFITVQPGNYHND</sequence>
<dbReference type="InterPro" id="IPR004242">
    <property type="entry name" value="Transposase_21"/>
</dbReference>
<evidence type="ECO:0000259" key="2">
    <source>
        <dbReference type="Pfam" id="PF13960"/>
    </source>
</evidence>
<gene>
    <name evidence="3" type="ORF">HICCMSTLAB_LOCUS2579</name>
</gene>
<dbReference type="Pfam" id="PF13960">
    <property type="entry name" value="DUF4218"/>
    <property type="match status" value="1"/>
</dbReference>
<dbReference type="PANTHER" id="PTHR46579:SF1">
    <property type="entry name" value="F5_8 TYPE C DOMAIN-CONTAINING PROTEIN"/>
    <property type="match status" value="1"/>
</dbReference>
<proteinExistence type="predicted"/>
<evidence type="ECO:0000256" key="1">
    <source>
        <dbReference type="SAM" id="MobiDB-lite"/>
    </source>
</evidence>
<dbReference type="OrthoDB" id="6509516at2759"/>
<feature type="compositionally biased region" description="Low complexity" evidence="1">
    <location>
        <begin position="82"/>
        <end position="91"/>
    </location>
</feature>
<dbReference type="AlphaFoldDB" id="A0A8J2H630"/>
<evidence type="ECO:0000313" key="4">
    <source>
        <dbReference type="Proteomes" id="UP000786811"/>
    </source>
</evidence>
<dbReference type="Proteomes" id="UP000786811">
    <property type="component" value="Unassembled WGS sequence"/>
</dbReference>
<organism evidence="3 4">
    <name type="scientific">Cotesia congregata</name>
    <name type="common">Parasitoid wasp</name>
    <name type="synonym">Apanteles congregatus</name>
    <dbReference type="NCBI Taxonomy" id="51543"/>
    <lineage>
        <taxon>Eukaryota</taxon>
        <taxon>Metazoa</taxon>
        <taxon>Ecdysozoa</taxon>
        <taxon>Arthropoda</taxon>
        <taxon>Hexapoda</taxon>
        <taxon>Insecta</taxon>
        <taxon>Pterygota</taxon>
        <taxon>Neoptera</taxon>
        <taxon>Endopterygota</taxon>
        <taxon>Hymenoptera</taxon>
        <taxon>Apocrita</taxon>
        <taxon>Ichneumonoidea</taxon>
        <taxon>Braconidae</taxon>
        <taxon>Microgastrinae</taxon>
        <taxon>Cotesia</taxon>
    </lineage>
</organism>
<feature type="region of interest" description="Disordered" evidence="1">
    <location>
        <begin position="74"/>
        <end position="99"/>
    </location>
</feature>
<dbReference type="Pfam" id="PF02992">
    <property type="entry name" value="Transposase_21"/>
    <property type="match status" value="1"/>
</dbReference>
<dbReference type="InterPro" id="IPR025452">
    <property type="entry name" value="DUF4218"/>
</dbReference>
<dbReference type="EMBL" id="CAJNRD030001117">
    <property type="protein sequence ID" value="CAG5077871.1"/>
    <property type="molecule type" value="Genomic_DNA"/>
</dbReference>
<protein>
    <recommendedName>
        <fullName evidence="2">DUF4218 domain-containing protein</fullName>
    </recommendedName>
</protein>
<comment type="caution">
    <text evidence="3">The sequence shown here is derived from an EMBL/GenBank/DDBJ whole genome shotgun (WGS) entry which is preliminary data.</text>
</comment>
<dbReference type="PANTHER" id="PTHR46579">
    <property type="entry name" value="F5/8 TYPE C DOMAIN-CONTAINING PROTEIN-RELATED"/>
    <property type="match status" value="1"/>
</dbReference>
<name>A0A8J2H630_COTCN</name>
<feature type="domain" description="DUF4218" evidence="2">
    <location>
        <begin position="586"/>
        <end position="680"/>
    </location>
</feature>
<evidence type="ECO:0000313" key="3">
    <source>
        <dbReference type="EMBL" id="CAG5077871.1"/>
    </source>
</evidence>
<accession>A0A8J2H630</accession>